<name>A0A318PKI1_KOMXY</name>
<comment type="caution">
    <text evidence="1">The sequence shown here is derived from an EMBL/GenBank/DDBJ whole genome shotgun (WGS) entry which is preliminary data.</text>
</comment>
<dbReference type="InterPro" id="IPR021938">
    <property type="entry name" value="DUF3553"/>
</dbReference>
<dbReference type="RefSeq" id="WP_061271710.1">
    <property type="nucleotide sequence ID" value="NZ_CBCRXN010000001.1"/>
</dbReference>
<dbReference type="AlphaFoldDB" id="A0A318PKI1"/>
<proteinExistence type="predicted"/>
<dbReference type="Pfam" id="PF12073">
    <property type="entry name" value="DUF3553"/>
    <property type="match status" value="1"/>
</dbReference>
<protein>
    <submittedName>
        <fullName evidence="1">DUF3553 domain-containing protein</fullName>
    </submittedName>
</protein>
<evidence type="ECO:0000313" key="2">
    <source>
        <dbReference type="Proteomes" id="UP000248257"/>
    </source>
</evidence>
<evidence type="ECO:0000313" key="1">
    <source>
        <dbReference type="EMBL" id="PYD58093.1"/>
    </source>
</evidence>
<dbReference type="OrthoDB" id="7361229at2"/>
<organism evidence="1 2">
    <name type="scientific">Komagataeibacter xylinus</name>
    <name type="common">Gluconacetobacter xylinus</name>
    <dbReference type="NCBI Taxonomy" id="28448"/>
    <lineage>
        <taxon>Bacteria</taxon>
        <taxon>Pseudomonadati</taxon>
        <taxon>Pseudomonadota</taxon>
        <taxon>Alphaproteobacteria</taxon>
        <taxon>Acetobacterales</taxon>
        <taxon>Acetobacteraceae</taxon>
        <taxon>Komagataeibacter</taxon>
    </lineage>
</organism>
<gene>
    <name evidence="1" type="ORF">CFR75_03255</name>
</gene>
<reference evidence="1 2" key="1">
    <citation type="submission" date="2017-07" db="EMBL/GenBank/DDBJ databases">
        <title>A draft genome sequence of Komagataeibacter xylinus LMG 1515.</title>
        <authorList>
            <person name="Skraban J."/>
            <person name="Cleenwerck I."/>
            <person name="Vandamme P."/>
            <person name="Trcek J."/>
        </authorList>
    </citation>
    <scope>NUCLEOTIDE SEQUENCE [LARGE SCALE GENOMIC DNA]</scope>
    <source>
        <strain evidence="1 2">LMG 1515</strain>
    </source>
</reference>
<keyword evidence="2" id="KW-1185">Reference proteome</keyword>
<sequence length="76" mass="8318">MPVMTPMQEPRSIMAPPPFRSFLVPGQIVRHPEHPEWGDGAVQSAIGERVTVMFPHAGKVMVNAMVVQLTVLSQGL</sequence>
<accession>A0A318PKI1</accession>
<dbReference type="Proteomes" id="UP000248257">
    <property type="component" value="Unassembled WGS sequence"/>
</dbReference>
<dbReference type="STRING" id="1220579.GCA_001571345_00400"/>
<dbReference type="EMBL" id="NKUC01000004">
    <property type="protein sequence ID" value="PYD58093.1"/>
    <property type="molecule type" value="Genomic_DNA"/>
</dbReference>